<sequence>MNGKHSRNKGLFGLSRRANGALAGIAVVGVAAATVHLADSPPETAGQSVAAVKSIPQQRTSEPDTSVKADGERASAEPKRTSAKPKRTVAEPKRTLDKRSEVIARAKTWNPHSEDRVPYSQTRYHEGYRTDCSGFVSMALGLPKPGENTVGLTSSRFTERIKMSELKKGDLVMDAEGSNTTRHVVIFEKWANSAHTSYWAYEQRGRYGTDYRTRDYGLSSGSEYKAYRPTKLSDA</sequence>
<gene>
    <name evidence="2" type="ORF">SM436_34555</name>
</gene>
<name>A0ABV4R884_9ACTN</name>
<dbReference type="RefSeq" id="WP_371945860.1">
    <property type="nucleotide sequence ID" value="NZ_JAXCEH010000036.1"/>
</dbReference>
<feature type="region of interest" description="Disordered" evidence="1">
    <location>
        <begin position="40"/>
        <end position="94"/>
    </location>
</feature>
<keyword evidence="3" id="KW-1185">Reference proteome</keyword>
<evidence type="ECO:0000313" key="2">
    <source>
        <dbReference type="EMBL" id="MFA1558841.1"/>
    </source>
</evidence>
<evidence type="ECO:0008006" key="4">
    <source>
        <dbReference type="Google" id="ProtNLM"/>
    </source>
</evidence>
<evidence type="ECO:0000313" key="3">
    <source>
        <dbReference type="Proteomes" id="UP001569904"/>
    </source>
</evidence>
<protein>
    <recommendedName>
        <fullName evidence="4">Peptidoglycan endopeptidase</fullName>
    </recommendedName>
</protein>
<dbReference type="SUPFAM" id="SSF54001">
    <property type="entry name" value="Cysteine proteinases"/>
    <property type="match status" value="1"/>
</dbReference>
<dbReference type="InterPro" id="IPR038765">
    <property type="entry name" value="Papain-like_cys_pep_sf"/>
</dbReference>
<dbReference type="Gene3D" id="3.90.1720.10">
    <property type="entry name" value="endopeptidase domain like (from Nostoc punctiforme)"/>
    <property type="match status" value="1"/>
</dbReference>
<accession>A0ABV4R884</accession>
<comment type="caution">
    <text evidence="2">The sequence shown here is derived from an EMBL/GenBank/DDBJ whole genome shotgun (WGS) entry which is preliminary data.</text>
</comment>
<proteinExistence type="predicted"/>
<feature type="compositionally biased region" description="Basic and acidic residues" evidence="1">
    <location>
        <begin position="61"/>
        <end position="80"/>
    </location>
</feature>
<reference evidence="2 3" key="1">
    <citation type="submission" date="2023-11" db="EMBL/GenBank/DDBJ databases">
        <title>Actinomadura monticuli sp. nov., isolated from volcanic ash.</title>
        <authorList>
            <person name="Lee S.D."/>
            <person name="Yang H."/>
            <person name="Kim I.S."/>
        </authorList>
    </citation>
    <scope>NUCLEOTIDE SEQUENCE [LARGE SCALE GENOMIC DNA]</scope>
    <source>
        <strain evidence="2 3">DSM 45346</strain>
    </source>
</reference>
<evidence type="ECO:0000256" key="1">
    <source>
        <dbReference type="SAM" id="MobiDB-lite"/>
    </source>
</evidence>
<dbReference type="EMBL" id="JAXCEH010000036">
    <property type="protein sequence ID" value="MFA1558841.1"/>
    <property type="molecule type" value="Genomic_DNA"/>
</dbReference>
<dbReference type="Proteomes" id="UP001569904">
    <property type="component" value="Unassembled WGS sequence"/>
</dbReference>
<organism evidence="2 3">
    <name type="scientific">Actinomadura chokoriensis</name>
    <dbReference type="NCBI Taxonomy" id="454156"/>
    <lineage>
        <taxon>Bacteria</taxon>
        <taxon>Bacillati</taxon>
        <taxon>Actinomycetota</taxon>
        <taxon>Actinomycetes</taxon>
        <taxon>Streptosporangiales</taxon>
        <taxon>Thermomonosporaceae</taxon>
        <taxon>Actinomadura</taxon>
    </lineage>
</organism>